<keyword evidence="3 8" id="KW-0853">WD repeat</keyword>
<dbReference type="InterPro" id="IPR007146">
    <property type="entry name" value="Sas10/Utp3/C1D"/>
</dbReference>
<dbReference type="InterPro" id="IPR015943">
    <property type="entry name" value="WD40/YVTN_repeat-like_dom_sf"/>
</dbReference>
<dbReference type="Proteomes" id="UP001458880">
    <property type="component" value="Unassembled WGS sequence"/>
</dbReference>
<evidence type="ECO:0000256" key="3">
    <source>
        <dbReference type="ARBA" id="ARBA00022574"/>
    </source>
</evidence>
<comment type="caution">
    <text evidence="9">The sequence shown here is derived from an EMBL/GenBank/DDBJ whole genome shotgun (WGS) entry which is preliminary data.</text>
</comment>
<keyword evidence="5" id="KW-0677">Repeat</keyword>
<dbReference type="Gene3D" id="2.130.10.10">
    <property type="entry name" value="YVTN repeat-like/Quinoprotein amine dehydrogenase"/>
    <property type="match status" value="4"/>
</dbReference>
<name>A0AAW1J1H7_POPJA</name>
<feature type="repeat" description="WD" evidence="8">
    <location>
        <begin position="301"/>
        <end position="342"/>
    </location>
</feature>
<protein>
    <recommendedName>
        <fullName evidence="7">tRNA (34-2'-O)-methyltransferase regulator WDR6</fullName>
    </recommendedName>
</protein>
<evidence type="ECO:0000256" key="1">
    <source>
        <dbReference type="ARBA" id="ARBA00004496"/>
    </source>
</evidence>
<organism evidence="9 10">
    <name type="scientific">Popillia japonica</name>
    <name type="common">Japanese beetle</name>
    <dbReference type="NCBI Taxonomy" id="7064"/>
    <lineage>
        <taxon>Eukaryota</taxon>
        <taxon>Metazoa</taxon>
        <taxon>Ecdysozoa</taxon>
        <taxon>Arthropoda</taxon>
        <taxon>Hexapoda</taxon>
        <taxon>Insecta</taxon>
        <taxon>Pterygota</taxon>
        <taxon>Neoptera</taxon>
        <taxon>Endopterygota</taxon>
        <taxon>Coleoptera</taxon>
        <taxon>Polyphaga</taxon>
        <taxon>Scarabaeiformia</taxon>
        <taxon>Scarabaeidae</taxon>
        <taxon>Rutelinae</taxon>
        <taxon>Popillia</taxon>
    </lineage>
</organism>
<evidence type="ECO:0000256" key="6">
    <source>
        <dbReference type="ARBA" id="ARBA00038255"/>
    </source>
</evidence>
<dbReference type="GO" id="GO:0030488">
    <property type="term" value="P:tRNA methylation"/>
    <property type="evidence" value="ECO:0007669"/>
    <property type="project" value="TreeGrafter"/>
</dbReference>
<evidence type="ECO:0000313" key="10">
    <source>
        <dbReference type="Proteomes" id="UP001458880"/>
    </source>
</evidence>
<keyword evidence="2" id="KW-0963">Cytoplasm</keyword>
<dbReference type="GO" id="GO:0005737">
    <property type="term" value="C:cytoplasm"/>
    <property type="evidence" value="ECO:0007669"/>
    <property type="project" value="UniProtKB-SubCell"/>
</dbReference>
<dbReference type="SUPFAM" id="SSF50978">
    <property type="entry name" value="WD40 repeat-like"/>
    <property type="match status" value="3"/>
</dbReference>
<dbReference type="PROSITE" id="PS50294">
    <property type="entry name" value="WD_REPEATS_REGION"/>
    <property type="match status" value="1"/>
</dbReference>
<evidence type="ECO:0000256" key="2">
    <source>
        <dbReference type="ARBA" id="ARBA00022490"/>
    </source>
</evidence>
<keyword evidence="10" id="KW-1185">Reference proteome</keyword>
<comment type="similarity">
    <text evidence="6">Belongs to the WD repeat WDR6 family.</text>
</comment>
<dbReference type="InterPro" id="IPR001680">
    <property type="entry name" value="WD40_rpt"/>
</dbReference>
<reference evidence="9 10" key="1">
    <citation type="journal article" date="2024" name="BMC Genomics">
        <title>De novo assembly and annotation of Popillia japonica's genome with initial clues to its potential as an invasive pest.</title>
        <authorList>
            <person name="Cucini C."/>
            <person name="Boschi S."/>
            <person name="Funari R."/>
            <person name="Cardaioli E."/>
            <person name="Iannotti N."/>
            <person name="Marturano G."/>
            <person name="Paoli F."/>
            <person name="Bruttini M."/>
            <person name="Carapelli A."/>
            <person name="Frati F."/>
            <person name="Nardi F."/>
        </authorList>
    </citation>
    <scope>NUCLEOTIDE SEQUENCE [LARGE SCALE GENOMIC DNA]</scope>
    <source>
        <strain evidence="9">DMR45628</strain>
    </source>
</reference>
<feature type="repeat" description="WD" evidence="8">
    <location>
        <begin position="356"/>
        <end position="386"/>
    </location>
</feature>
<dbReference type="SMART" id="SM00320">
    <property type="entry name" value="WD40"/>
    <property type="match status" value="11"/>
</dbReference>
<dbReference type="PROSITE" id="PS50082">
    <property type="entry name" value="WD_REPEATS_2"/>
    <property type="match status" value="2"/>
</dbReference>
<dbReference type="EMBL" id="JASPKY010000443">
    <property type="protein sequence ID" value="KAK9696728.1"/>
    <property type="molecule type" value="Genomic_DNA"/>
</dbReference>
<dbReference type="Pfam" id="PF04000">
    <property type="entry name" value="Sas10_Utp3"/>
    <property type="match status" value="1"/>
</dbReference>
<keyword evidence="4" id="KW-0819">tRNA processing</keyword>
<proteinExistence type="inferred from homology"/>
<evidence type="ECO:0000256" key="5">
    <source>
        <dbReference type="ARBA" id="ARBA00022737"/>
    </source>
</evidence>
<dbReference type="PANTHER" id="PTHR14344:SF3">
    <property type="entry name" value="WD REPEAT-CONTAINING PROTEIN 6"/>
    <property type="match status" value="1"/>
</dbReference>
<dbReference type="InterPro" id="IPR051973">
    <property type="entry name" value="tRNA_Anticodon_Mtase-Reg"/>
</dbReference>
<accession>A0AAW1J1H7</accession>
<evidence type="ECO:0000256" key="4">
    <source>
        <dbReference type="ARBA" id="ARBA00022694"/>
    </source>
</evidence>
<evidence type="ECO:0000256" key="7">
    <source>
        <dbReference type="ARBA" id="ARBA00040154"/>
    </source>
</evidence>
<comment type="subcellular location">
    <subcellularLocation>
        <location evidence="1">Cytoplasm</location>
    </subcellularLocation>
</comment>
<gene>
    <name evidence="9" type="ORF">QE152_g31397</name>
</gene>
<sequence length="1081" mass="123465">MDFGDLLNDTKIKEKLFNLHTNIDEIEKIINTALTKFDYEKLTPIEKANYDLFNVYSLNILCWMYMRTKGQDPNKTNIKGELVRIKNYMLKLKEVQDKELRPKVDKPAADRNENLQKYRSCKMELIHSDFVKTDVSFVKIYENFIFIGNGYFLYVYSLKENELEKRIYFTDQHIFGIDIHENKLVLYGGKYLKIYIFDLLPMVFNEITFYTCSDWILQAKFLNNGSYIVIVTMHNVVILLDRNLALVKSKECLERCISYCAQVANTNWDELIVLSGTVFSQILLWWPAKSTEKLCPVILRLTGHKGVIFSIEYDPKLNLICTTSDDRTAKVWSIEDEVLEKELCKQTPKINLRHNLIGHSARVFKCRILNNSIITGGEDGIINVWNPQGQLIKKLDVHQGGPVWTLDCDETINAIVSGDIEADKPSKVLISSDDSVTYLTEDGLLLLYKRKCDTVAGICVHDDLKSYGLLEKSPCGNRIALAGYGATIHLYNVKSNWLDYMCSCQITPKNRIFSMHWLSCKSLLICGSKGVLSLWIIQDAAMFPIHFWELPQSKERWTTAACFCSNSKVLVGDRRGVLYLYSTESSQPVQVIKRAHNYLGISAIYFCNGKIISLGRNSTINQYDLDGKTQCLIQISSHKVPFTWLTGLYAIESHNTTLLTGFSGTNFIVYDHISRRTLLEIECGGGHRSWDVRVTEDKLIFTYIKNKRINLIECNLKDIIGTNNVIKGYHLNEINSLKMIKFDKNSSECFFVSGGEDTVIRICSKRFDDNLSDFKHLKMLKSHLSSIRAIAVLQVEDGRYFLFTGGGRSQIILWEAIFDEKGSDAMNCSEKYNYYEKNSEKDESETRVMDMIALKVRNDVFLLAGYSDGIVRVFRILKKLVIIKDIAVYKAKCIFKISVITIEPHFVLVTMASDGCITFTNVTDIFSNIKSPSTPLLTSIKAHQSGINSVSFLYKPEIDNLVCLTGGDDSAIALNAFRINKNSTNIEIQHLYRFCDESYHGAQVSGVYITESYFLTTSIDQKLLVFKWELSNAEFEVECLQEYRSGVCDIQGMECVSFGDSVKVFLYGRGCEIINCQLLDR</sequence>
<dbReference type="AlphaFoldDB" id="A0AAW1J1H7"/>
<dbReference type="PANTHER" id="PTHR14344">
    <property type="entry name" value="WD REPEAT PROTEIN"/>
    <property type="match status" value="1"/>
</dbReference>
<evidence type="ECO:0000313" key="9">
    <source>
        <dbReference type="EMBL" id="KAK9696728.1"/>
    </source>
</evidence>
<evidence type="ECO:0000256" key="8">
    <source>
        <dbReference type="PROSITE-ProRule" id="PRU00221"/>
    </source>
</evidence>
<dbReference type="InterPro" id="IPR036322">
    <property type="entry name" value="WD40_repeat_dom_sf"/>
</dbReference>
<dbReference type="Pfam" id="PF00400">
    <property type="entry name" value="WD40"/>
    <property type="match status" value="2"/>
</dbReference>